<protein>
    <submittedName>
        <fullName evidence="1">Uncharacterized protein</fullName>
    </submittedName>
</protein>
<accession>A0A0C2IWT6</accession>
<organism evidence="1 2">
    <name type="scientific">Thelohanellus kitauei</name>
    <name type="common">Myxosporean</name>
    <dbReference type="NCBI Taxonomy" id="669202"/>
    <lineage>
        <taxon>Eukaryota</taxon>
        <taxon>Metazoa</taxon>
        <taxon>Cnidaria</taxon>
        <taxon>Myxozoa</taxon>
        <taxon>Myxosporea</taxon>
        <taxon>Bivalvulida</taxon>
        <taxon>Platysporina</taxon>
        <taxon>Myxobolidae</taxon>
        <taxon>Thelohanellus</taxon>
    </lineage>
</organism>
<sequence length="385" mass="44509">MAEENVTEDAADGDLWICPSRRWPQCCCLQRLLITPTWNGQPLTSKVVKQVIQDMGRLAAALSNLQNTSDSQAMNNADQTSRNQIHERSTSEYYIQFIKSARHQLRGNGICEDGCKKILQYPETLFDQSADSTDSFNLNNIRNNTVPNIHFEYFNRRDTVYDDSNRRTDVLRCSMGRIYTNLNIIWNNTVADNPSPYLYQRHSVYDHSSRRTDILRSSLNEIYTNLSNIWVNTVSKNSSPYSNHNELVAADSSRTSDILRSPMPTNFTHNNDMPYISVEANSIRPNLFTNDHASTYKFDGNHSRYSANSVENNHHVYSPFNYYEHIPRIIPKYHSILHPTYIKYGPIHRMQTEDRNRHTMAEIFNAPATLSNNQNLNFHPPNTHP</sequence>
<gene>
    <name evidence="1" type="ORF">RF11_05913</name>
</gene>
<dbReference type="EMBL" id="JWZT01002273">
    <property type="protein sequence ID" value="KII69809.1"/>
    <property type="molecule type" value="Genomic_DNA"/>
</dbReference>
<dbReference type="AlphaFoldDB" id="A0A0C2IWT6"/>
<evidence type="ECO:0000313" key="1">
    <source>
        <dbReference type="EMBL" id="KII69809.1"/>
    </source>
</evidence>
<evidence type="ECO:0000313" key="2">
    <source>
        <dbReference type="Proteomes" id="UP000031668"/>
    </source>
</evidence>
<reference evidence="1 2" key="1">
    <citation type="journal article" date="2014" name="Genome Biol. Evol.">
        <title>The genome of the myxosporean Thelohanellus kitauei shows adaptations to nutrient acquisition within its fish host.</title>
        <authorList>
            <person name="Yang Y."/>
            <person name="Xiong J."/>
            <person name="Zhou Z."/>
            <person name="Huo F."/>
            <person name="Miao W."/>
            <person name="Ran C."/>
            <person name="Liu Y."/>
            <person name="Zhang J."/>
            <person name="Feng J."/>
            <person name="Wang M."/>
            <person name="Wang M."/>
            <person name="Wang L."/>
            <person name="Yao B."/>
        </authorList>
    </citation>
    <scope>NUCLEOTIDE SEQUENCE [LARGE SCALE GENOMIC DNA]</scope>
    <source>
        <strain evidence="1">Wuqing</strain>
    </source>
</reference>
<keyword evidence="2" id="KW-1185">Reference proteome</keyword>
<comment type="caution">
    <text evidence="1">The sequence shown here is derived from an EMBL/GenBank/DDBJ whole genome shotgun (WGS) entry which is preliminary data.</text>
</comment>
<dbReference type="Proteomes" id="UP000031668">
    <property type="component" value="Unassembled WGS sequence"/>
</dbReference>
<proteinExistence type="predicted"/>
<name>A0A0C2IWT6_THEKT</name>